<dbReference type="Proteomes" id="UP000004277">
    <property type="component" value="Unassembled WGS sequence"/>
</dbReference>
<accession>A0ACD3SRN9</accession>
<keyword evidence="2" id="KW-1185">Reference proteome</keyword>
<name>A0ACD3SRN9_9BURK</name>
<organism evidence="1 2">
    <name type="scientific">Imbroritus primus</name>
    <dbReference type="NCBI Taxonomy" id="3058603"/>
    <lineage>
        <taxon>Bacteria</taxon>
        <taxon>Pseudomonadati</taxon>
        <taxon>Pseudomonadota</taxon>
        <taxon>Betaproteobacteria</taxon>
        <taxon>Burkholderiales</taxon>
        <taxon>Burkholderiaceae</taxon>
        <taxon>Imbroritus</taxon>
    </lineage>
</organism>
<gene>
    <name evidence="1" type="ORF">MW7_007590</name>
</gene>
<evidence type="ECO:0000313" key="1">
    <source>
        <dbReference type="EMBL" id="TMS58949.1"/>
    </source>
</evidence>
<proteinExistence type="predicted"/>
<comment type="caution">
    <text evidence="1">The sequence shown here is derived from an EMBL/GenBank/DDBJ whole genome shotgun (WGS) entry which is preliminary data.</text>
</comment>
<protein>
    <submittedName>
        <fullName evidence="1">Endo alpha-1,4 polygalactosaminidase</fullName>
    </submittedName>
</protein>
<evidence type="ECO:0000313" key="2">
    <source>
        <dbReference type="Proteomes" id="UP000004277"/>
    </source>
</evidence>
<sequence>MAYYNTAAAADLPRMASTFRLMVLDLDPGLRNFSPAQVTQLKAGGNNRVLSYLNIGACEQFRSYWSTAPAGIVSCNANTSAKRGAYSGFPNEVWMSPGNADYQKLILEHVAPGLVAMGADGFYLDNMEIVQHSATASNGPCDATCRQGGLDLIRKLREKYPDLTIVMQNALEDVTLQGMTGGVRFASLLDGVAGEGVFAPTYSAYNDNRLGLWRDVGFKPGGQAFWVGTLDYVGNCTDRTAANSVMATSSARGFSPYVSDSTHGLQDICYW</sequence>
<reference evidence="1" key="1">
    <citation type="submission" date="2019-05" db="EMBL/GenBank/DDBJ databases">
        <title>Revised genome assembly of Burkholderiaceae (previously Ralstonia) sp. PBA.</title>
        <authorList>
            <person name="Gan H.M."/>
        </authorList>
    </citation>
    <scope>NUCLEOTIDE SEQUENCE</scope>
    <source>
        <strain evidence="1">PBA</strain>
    </source>
</reference>
<dbReference type="EMBL" id="AKCV02000015">
    <property type="protein sequence ID" value="TMS58949.1"/>
    <property type="molecule type" value="Genomic_DNA"/>
</dbReference>